<evidence type="ECO:0000256" key="2">
    <source>
        <dbReference type="ARBA" id="ARBA00004574"/>
    </source>
</evidence>
<dbReference type="InterPro" id="IPR018856">
    <property type="entry name" value="Stn1_N"/>
</dbReference>
<evidence type="ECO:0000259" key="10">
    <source>
        <dbReference type="Pfam" id="PF10451"/>
    </source>
</evidence>
<keyword evidence="7" id="KW-0539">Nucleus</keyword>
<dbReference type="STRING" id="1141098.A0A1Y2DTG9"/>
<dbReference type="SUPFAM" id="SSF50249">
    <property type="entry name" value="Nucleic acid-binding proteins"/>
    <property type="match status" value="1"/>
</dbReference>
<evidence type="ECO:0000256" key="9">
    <source>
        <dbReference type="SAM" id="MobiDB-lite"/>
    </source>
</evidence>
<feature type="region of interest" description="Disordered" evidence="9">
    <location>
        <begin position="193"/>
        <end position="246"/>
    </location>
</feature>
<feature type="domain" description="CST complex subunit Stn1 N-terminal" evidence="10">
    <location>
        <begin position="47"/>
        <end position="95"/>
    </location>
</feature>
<dbReference type="Pfam" id="PF10451">
    <property type="entry name" value="Stn1"/>
    <property type="match status" value="2"/>
</dbReference>
<dbReference type="AlphaFoldDB" id="A0A1Y2DTG9"/>
<evidence type="ECO:0000256" key="5">
    <source>
        <dbReference type="ARBA" id="ARBA00022895"/>
    </source>
</evidence>
<dbReference type="InterPro" id="IPR012340">
    <property type="entry name" value="NA-bd_OB-fold"/>
</dbReference>
<dbReference type="GO" id="GO:0003677">
    <property type="term" value="F:DNA binding"/>
    <property type="evidence" value="ECO:0007669"/>
    <property type="project" value="UniProtKB-KW"/>
</dbReference>
<feature type="domain" description="CST complex subunit Stn1 N-terminal" evidence="10">
    <location>
        <begin position="126"/>
        <end position="205"/>
    </location>
</feature>
<dbReference type="Gene3D" id="2.40.50.140">
    <property type="entry name" value="Nucleic acid-binding proteins"/>
    <property type="match status" value="1"/>
</dbReference>
<organism evidence="11 12">
    <name type="scientific">Pseudomassariella vexata</name>
    <dbReference type="NCBI Taxonomy" id="1141098"/>
    <lineage>
        <taxon>Eukaryota</taxon>
        <taxon>Fungi</taxon>
        <taxon>Dikarya</taxon>
        <taxon>Ascomycota</taxon>
        <taxon>Pezizomycotina</taxon>
        <taxon>Sordariomycetes</taxon>
        <taxon>Xylariomycetidae</taxon>
        <taxon>Amphisphaeriales</taxon>
        <taxon>Pseudomassariaceae</taxon>
        <taxon>Pseudomassariella</taxon>
    </lineage>
</organism>
<dbReference type="GeneID" id="63773847"/>
<evidence type="ECO:0000313" key="12">
    <source>
        <dbReference type="Proteomes" id="UP000193689"/>
    </source>
</evidence>
<gene>
    <name evidence="11" type="ORF">BCR38DRAFT_395620</name>
</gene>
<dbReference type="InParanoid" id="A0A1Y2DTG9"/>
<evidence type="ECO:0000256" key="1">
    <source>
        <dbReference type="ARBA" id="ARBA00004123"/>
    </source>
</evidence>
<accession>A0A1Y2DTG9</accession>
<feature type="compositionally biased region" description="Basic and acidic residues" evidence="9">
    <location>
        <begin position="193"/>
        <end position="202"/>
    </location>
</feature>
<dbReference type="CDD" id="cd03524">
    <property type="entry name" value="RPA2_OBF_family"/>
    <property type="match status" value="1"/>
</dbReference>
<keyword evidence="4" id="KW-0158">Chromosome</keyword>
<dbReference type="OrthoDB" id="77828at2759"/>
<dbReference type="Proteomes" id="UP000193689">
    <property type="component" value="Unassembled WGS sequence"/>
</dbReference>
<comment type="subcellular location">
    <subcellularLocation>
        <location evidence="2">Chromosome</location>
        <location evidence="2">Telomere</location>
    </subcellularLocation>
    <subcellularLocation>
        <location evidence="1">Nucleus</location>
    </subcellularLocation>
</comment>
<proteinExistence type="predicted"/>
<reference evidence="11 12" key="1">
    <citation type="submission" date="2016-07" db="EMBL/GenBank/DDBJ databases">
        <title>Pervasive Adenine N6-methylation of Active Genes in Fungi.</title>
        <authorList>
            <consortium name="DOE Joint Genome Institute"/>
            <person name="Mondo S.J."/>
            <person name="Dannebaum R.O."/>
            <person name="Kuo R.C."/>
            <person name="Labutti K."/>
            <person name="Haridas S."/>
            <person name="Kuo A."/>
            <person name="Salamov A."/>
            <person name="Ahrendt S.R."/>
            <person name="Lipzen A."/>
            <person name="Sullivan W."/>
            <person name="Andreopoulos W.B."/>
            <person name="Clum A."/>
            <person name="Lindquist E."/>
            <person name="Daum C."/>
            <person name="Ramamoorthy G.K."/>
            <person name="Gryganskyi A."/>
            <person name="Culley D."/>
            <person name="Magnuson J.K."/>
            <person name="James T.Y."/>
            <person name="O'Malley M.A."/>
            <person name="Stajich J.E."/>
            <person name="Spatafora J.W."/>
            <person name="Visel A."/>
            <person name="Grigoriev I.V."/>
        </authorList>
    </citation>
    <scope>NUCLEOTIDE SEQUENCE [LARGE SCALE GENOMIC DNA]</scope>
    <source>
        <strain evidence="11 12">CBS 129021</strain>
    </source>
</reference>
<evidence type="ECO:0000256" key="6">
    <source>
        <dbReference type="ARBA" id="ARBA00023125"/>
    </source>
</evidence>
<dbReference type="PANTHER" id="PTHR13989:SF33">
    <property type="entry name" value="CST COMPLEX SUBUNIT STN1"/>
    <property type="match status" value="1"/>
</dbReference>
<evidence type="ECO:0000256" key="7">
    <source>
        <dbReference type="ARBA" id="ARBA00023242"/>
    </source>
</evidence>
<sequence length="260" mass="30102">MTSAAQLEYEYYPQYCFHLSPTINKWCPFRASDIQELRQHSGFPEKDEIFFHLNHPIRWVRVVGVVIAIDEYYGRRTYTVDDSTGVNIECSLQITNTSATTNATGDAEEKAPIHVQKPNPYPEIDVGLVVEVRGSLKLFRDQKQIKIEKLQRVPTTNQEVQFWNKIRSFRTDVLSQPWVVDSNVLRRLKKEENRSAYEEERQKRKKRSRGDEVSGTGPKVKSRLQPRRAIEDTRVKKSYPPSKLSEGITITEGKYDALGL</sequence>
<protein>
    <recommendedName>
        <fullName evidence="3">CST complex subunit STN1</fullName>
    </recommendedName>
    <alternativeName>
        <fullName evidence="8">Suppressor of cdc thirteen homolog</fullName>
    </alternativeName>
</protein>
<dbReference type="InterPro" id="IPR040260">
    <property type="entry name" value="RFA2-like"/>
</dbReference>
<dbReference type="PANTHER" id="PTHR13989">
    <property type="entry name" value="REPLICATION PROTEIN A-RELATED"/>
    <property type="match status" value="1"/>
</dbReference>
<comment type="caution">
    <text evidence="11">The sequence shown here is derived from an EMBL/GenBank/DDBJ whole genome shotgun (WGS) entry which is preliminary data.</text>
</comment>
<keyword evidence="5" id="KW-0779">Telomere</keyword>
<evidence type="ECO:0000313" key="11">
    <source>
        <dbReference type="EMBL" id="ORY62571.1"/>
    </source>
</evidence>
<evidence type="ECO:0000256" key="8">
    <source>
        <dbReference type="ARBA" id="ARBA00030039"/>
    </source>
</evidence>
<evidence type="ECO:0000256" key="3">
    <source>
        <dbReference type="ARBA" id="ARBA00017411"/>
    </source>
</evidence>
<keyword evidence="12" id="KW-1185">Reference proteome</keyword>
<dbReference type="RefSeq" id="XP_040714407.1">
    <property type="nucleotide sequence ID" value="XM_040857635.1"/>
</dbReference>
<evidence type="ECO:0000256" key="4">
    <source>
        <dbReference type="ARBA" id="ARBA00022454"/>
    </source>
</evidence>
<dbReference type="EMBL" id="MCFJ01000009">
    <property type="protein sequence ID" value="ORY62571.1"/>
    <property type="molecule type" value="Genomic_DNA"/>
</dbReference>
<dbReference type="GO" id="GO:0005634">
    <property type="term" value="C:nucleus"/>
    <property type="evidence" value="ECO:0007669"/>
    <property type="project" value="UniProtKB-SubCell"/>
</dbReference>
<name>A0A1Y2DTG9_9PEZI</name>
<dbReference type="GO" id="GO:0000781">
    <property type="term" value="C:chromosome, telomeric region"/>
    <property type="evidence" value="ECO:0007669"/>
    <property type="project" value="UniProtKB-SubCell"/>
</dbReference>
<keyword evidence="6" id="KW-0238">DNA-binding</keyword>